<dbReference type="InterPro" id="IPR012506">
    <property type="entry name" value="TMEM86B-like"/>
</dbReference>
<dbReference type="GO" id="GO:0016787">
    <property type="term" value="F:hydrolase activity"/>
    <property type="evidence" value="ECO:0007669"/>
    <property type="project" value="TreeGrafter"/>
</dbReference>
<evidence type="ECO:0000256" key="2">
    <source>
        <dbReference type="ARBA" id="ARBA00007375"/>
    </source>
</evidence>
<evidence type="ECO:0000256" key="1">
    <source>
        <dbReference type="ARBA" id="ARBA00004141"/>
    </source>
</evidence>
<dbReference type="PANTHER" id="PTHR31885">
    <property type="entry name" value="GH04784P"/>
    <property type="match status" value="1"/>
</dbReference>
<evidence type="ECO:0000256" key="4">
    <source>
        <dbReference type="ARBA" id="ARBA00022989"/>
    </source>
</evidence>
<feature type="transmembrane region" description="Helical" evidence="6">
    <location>
        <begin position="49"/>
        <end position="70"/>
    </location>
</feature>
<evidence type="ECO:0000256" key="3">
    <source>
        <dbReference type="ARBA" id="ARBA00022692"/>
    </source>
</evidence>
<dbReference type="Pfam" id="PF07947">
    <property type="entry name" value="YhhN"/>
    <property type="match status" value="1"/>
</dbReference>
<organism evidence="7">
    <name type="scientific">freshwater metagenome</name>
    <dbReference type="NCBI Taxonomy" id="449393"/>
    <lineage>
        <taxon>unclassified sequences</taxon>
        <taxon>metagenomes</taxon>
        <taxon>ecological metagenomes</taxon>
    </lineage>
</organism>
<protein>
    <submittedName>
        <fullName evidence="7">Unannotated protein</fullName>
    </submittedName>
</protein>
<feature type="transmembrane region" description="Helical" evidence="6">
    <location>
        <begin position="76"/>
        <end position="93"/>
    </location>
</feature>
<feature type="transmembrane region" description="Helical" evidence="6">
    <location>
        <begin position="130"/>
        <end position="148"/>
    </location>
</feature>
<sequence length="182" mass="19043">MLKPLVMVLLIAVAVTLDPSSDFARVMLVIGLASSMVGDIALMLPADRFLAGLGAFFVAHIFYVVGLVALGVSFGGLLFGAVAMALLALVVGRRIVSGAASVDKALTGPVCAYIGVISLMVASAIGTGRFFAIVGALLFATSDSLLGWTRFVSEVPRSRIIVMVTYHLGQVGLVLALVWHWH</sequence>
<dbReference type="EMBL" id="CAFBNJ010000035">
    <property type="protein sequence ID" value="CAB4951422.1"/>
    <property type="molecule type" value="Genomic_DNA"/>
</dbReference>
<keyword evidence="4 6" id="KW-1133">Transmembrane helix</keyword>
<gene>
    <name evidence="7" type="ORF">UFOPK3785_00860</name>
</gene>
<evidence type="ECO:0000256" key="5">
    <source>
        <dbReference type="ARBA" id="ARBA00023136"/>
    </source>
</evidence>
<evidence type="ECO:0000256" key="6">
    <source>
        <dbReference type="SAM" id="Phobius"/>
    </source>
</evidence>
<accession>A0A6J7KAW3</accession>
<dbReference type="AlphaFoldDB" id="A0A6J7KAW3"/>
<feature type="transmembrane region" description="Helical" evidence="6">
    <location>
        <begin position="26"/>
        <end position="44"/>
    </location>
</feature>
<comment type="similarity">
    <text evidence="2">Belongs to the TMEM86 family.</text>
</comment>
<name>A0A6J7KAW3_9ZZZZ</name>
<dbReference type="GO" id="GO:0016020">
    <property type="term" value="C:membrane"/>
    <property type="evidence" value="ECO:0007669"/>
    <property type="project" value="UniProtKB-SubCell"/>
</dbReference>
<proteinExistence type="inferred from homology"/>
<dbReference type="PANTHER" id="PTHR31885:SF6">
    <property type="entry name" value="GH04784P"/>
    <property type="match status" value="1"/>
</dbReference>
<feature type="transmembrane region" description="Helical" evidence="6">
    <location>
        <begin position="105"/>
        <end position="124"/>
    </location>
</feature>
<reference evidence="7" key="1">
    <citation type="submission" date="2020-05" db="EMBL/GenBank/DDBJ databases">
        <authorList>
            <person name="Chiriac C."/>
            <person name="Salcher M."/>
            <person name="Ghai R."/>
            <person name="Kavagutti S V."/>
        </authorList>
    </citation>
    <scope>NUCLEOTIDE SEQUENCE</scope>
</reference>
<keyword evidence="3 6" id="KW-0812">Transmembrane</keyword>
<comment type="subcellular location">
    <subcellularLocation>
        <location evidence="1">Membrane</location>
        <topology evidence="1">Multi-pass membrane protein</topology>
    </subcellularLocation>
</comment>
<evidence type="ECO:0000313" key="7">
    <source>
        <dbReference type="EMBL" id="CAB4951422.1"/>
    </source>
</evidence>
<feature type="transmembrane region" description="Helical" evidence="6">
    <location>
        <begin position="160"/>
        <end position="181"/>
    </location>
</feature>
<keyword evidence="5 6" id="KW-0472">Membrane</keyword>